<dbReference type="EMBL" id="JBICBT010000704">
    <property type="protein sequence ID" value="KAL3104586.1"/>
    <property type="molecule type" value="Genomic_DNA"/>
</dbReference>
<dbReference type="InterPro" id="IPR002035">
    <property type="entry name" value="VWF_A"/>
</dbReference>
<dbReference type="InterPro" id="IPR036465">
    <property type="entry name" value="vWFA_dom_sf"/>
</dbReference>
<name>A0ABD2KNW3_9BILA</name>
<dbReference type="PANTHER" id="PTHR24020">
    <property type="entry name" value="COLLAGEN ALPHA"/>
    <property type="match status" value="1"/>
</dbReference>
<evidence type="ECO:0000313" key="4">
    <source>
        <dbReference type="Proteomes" id="UP001620626"/>
    </source>
</evidence>
<feature type="domain" description="VWFA" evidence="2">
    <location>
        <begin position="149"/>
        <end position="322"/>
    </location>
</feature>
<proteinExistence type="predicted"/>
<evidence type="ECO:0000313" key="3">
    <source>
        <dbReference type="EMBL" id="KAL3104586.1"/>
    </source>
</evidence>
<feature type="compositionally biased region" description="Polar residues" evidence="1">
    <location>
        <begin position="78"/>
        <end position="90"/>
    </location>
</feature>
<dbReference type="Pfam" id="PF00092">
    <property type="entry name" value="VWA"/>
    <property type="match status" value="1"/>
</dbReference>
<feature type="region of interest" description="Disordered" evidence="1">
    <location>
        <begin position="1"/>
        <end position="142"/>
    </location>
</feature>
<feature type="compositionally biased region" description="Acidic residues" evidence="1">
    <location>
        <begin position="333"/>
        <end position="349"/>
    </location>
</feature>
<dbReference type="SMART" id="SM00327">
    <property type="entry name" value="VWA"/>
    <property type="match status" value="1"/>
</dbReference>
<sequence length="385" mass="42595">MSSAGRFPFELRSPSRPFARPLSESIRKNEQSTHYSSSSKWESAEETVEQRHISLVSRTEDGTKGADGSQPKGFISTMKRNSLNVTSTVRNENSGEDESGDGETGKKSAGTEEKPPTERSTKVKRKKAKETSAGGGELKEDAAKPAPMDVVLLLDGSSSITERVFKDQMLQFCREFAKQMGVSRKGNHLALVQFAGHCRTEFGLNDYFNAKKLENAISMVRYLNGGTRLGAALLYTHKKVMASARKEPTIINKVLVVVTDGASEDDVATPAKTLRDDNVKIVVVGVGPAIVRQQLEMVADGAQNAYAVEEFAQLNEALVGQLKANIYEKTLKDEEDNEKDEEETEEQDECQPQSVRTPTDAKIGKKKDETKSRRIFSEEQTFREF</sequence>
<dbReference type="PRINTS" id="PR00453">
    <property type="entry name" value="VWFADOMAIN"/>
</dbReference>
<accession>A0ABD2KNW3</accession>
<organism evidence="3 4">
    <name type="scientific">Heterodera trifolii</name>
    <dbReference type="NCBI Taxonomy" id="157864"/>
    <lineage>
        <taxon>Eukaryota</taxon>
        <taxon>Metazoa</taxon>
        <taxon>Ecdysozoa</taxon>
        <taxon>Nematoda</taxon>
        <taxon>Chromadorea</taxon>
        <taxon>Rhabditida</taxon>
        <taxon>Tylenchina</taxon>
        <taxon>Tylenchomorpha</taxon>
        <taxon>Tylenchoidea</taxon>
        <taxon>Heteroderidae</taxon>
        <taxon>Heteroderinae</taxon>
        <taxon>Heterodera</taxon>
    </lineage>
</organism>
<keyword evidence="4" id="KW-1185">Reference proteome</keyword>
<dbReference type="SUPFAM" id="SSF53300">
    <property type="entry name" value="vWA-like"/>
    <property type="match status" value="1"/>
</dbReference>
<dbReference type="InterPro" id="IPR050525">
    <property type="entry name" value="ECM_Assembly_Org"/>
</dbReference>
<dbReference type="Proteomes" id="UP001620626">
    <property type="component" value="Unassembled WGS sequence"/>
</dbReference>
<comment type="caution">
    <text evidence="3">The sequence shown here is derived from an EMBL/GenBank/DDBJ whole genome shotgun (WGS) entry which is preliminary data.</text>
</comment>
<evidence type="ECO:0000256" key="1">
    <source>
        <dbReference type="SAM" id="MobiDB-lite"/>
    </source>
</evidence>
<feature type="compositionally biased region" description="Basic and acidic residues" evidence="1">
    <location>
        <begin position="362"/>
        <end position="385"/>
    </location>
</feature>
<protein>
    <recommendedName>
        <fullName evidence="2">VWFA domain-containing protein</fullName>
    </recommendedName>
</protein>
<dbReference type="PANTHER" id="PTHR24020:SF20">
    <property type="entry name" value="PH DOMAIN-CONTAINING PROTEIN"/>
    <property type="match status" value="1"/>
</dbReference>
<reference evidence="3 4" key="1">
    <citation type="submission" date="2024-10" db="EMBL/GenBank/DDBJ databases">
        <authorList>
            <person name="Kim D."/>
        </authorList>
    </citation>
    <scope>NUCLEOTIDE SEQUENCE [LARGE SCALE GENOMIC DNA]</scope>
    <source>
        <strain evidence="3">BH-2024</strain>
    </source>
</reference>
<gene>
    <name evidence="3" type="ORF">niasHT_022297</name>
</gene>
<dbReference type="PROSITE" id="PS50234">
    <property type="entry name" value="VWFA"/>
    <property type="match status" value="1"/>
</dbReference>
<feature type="compositionally biased region" description="Basic and acidic residues" evidence="1">
    <location>
        <begin position="103"/>
        <end position="121"/>
    </location>
</feature>
<dbReference type="Gene3D" id="3.40.50.410">
    <property type="entry name" value="von Willebrand factor, type A domain"/>
    <property type="match status" value="1"/>
</dbReference>
<feature type="compositionally biased region" description="Basic and acidic residues" evidence="1">
    <location>
        <begin position="48"/>
        <end position="64"/>
    </location>
</feature>
<feature type="compositionally biased region" description="Polar residues" evidence="1">
    <location>
        <begin position="32"/>
        <end position="41"/>
    </location>
</feature>
<dbReference type="AlphaFoldDB" id="A0ABD2KNW3"/>
<evidence type="ECO:0000259" key="2">
    <source>
        <dbReference type="PROSITE" id="PS50234"/>
    </source>
</evidence>
<feature type="region of interest" description="Disordered" evidence="1">
    <location>
        <begin position="331"/>
        <end position="385"/>
    </location>
</feature>